<dbReference type="GO" id="GO:0005737">
    <property type="term" value="C:cytoplasm"/>
    <property type="evidence" value="ECO:0007669"/>
    <property type="project" value="TreeGrafter"/>
</dbReference>
<reference evidence="2" key="2">
    <citation type="journal article" date="2021" name="PeerJ">
        <title>Extensive microbial diversity within the chicken gut microbiome revealed by metagenomics and culture.</title>
        <authorList>
            <person name="Gilroy R."/>
            <person name="Ravi A."/>
            <person name="Getino M."/>
            <person name="Pursley I."/>
            <person name="Horton D.L."/>
            <person name="Alikhan N.F."/>
            <person name="Baker D."/>
            <person name="Gharbi K."/>
            <person name="Hall N."/>
            <person name="Watson M."/>
            <person name="Adriaenssens E.M."/>
            <person name="Foster-Nyarko E."/>
            <person name="Jarju S."/>
            <person name="Secka A."/>
            <person name="Antonio M."/>
            <person name="Oren A."/>
            <person name="Chaudhuri R.R."/>
            <person name="La Ragione R."/>
            <person name="Hildebrand F."/>
            <person name="Pallen M.J."/>
        </authorList>
    </citation>
    <scope>NUCLEOTIDE SEQUENCE</scope>
    <source>
        <strain evidence="2">CHK180-2868</strain>
    </source>
</reference>
<dbReference type="InterPro" id="IPR050325">
    <property type="entry name" value="Prot/Nucl_acid_deglycase"/>
</dbReference>
<dbReference type="CDD" id="cd03135">
    <property type="entry name" value="GATase1_DJ-1"/>
    <property type="match status" value="1"/>
</dbReference>
<dbReference type="InterPro" id="IPR002818">
    <property type="entry name" value="DJ-1/PfpI"/>
</dbReference>
<dbReference type="Gene3D" id="3.40.50.880">
    <property type="match status" value="1"/>
</dbReference>
<reference evidence="2" key="1">
    <citation type="submission" date="2020-10" db="EMBL/GenBank/DDBJ databases">
        <authorList>
            <person name="Gilroy R."/>
        </authorList>
    </citation>
    <scope>NUCLEOTIDE SEQUENCE</scope>
    <source>
        <strain evidence="2">CHK180-2868</strain>
    </source>
</reference>
<dbReference type="InterPro" id="IPR006287">
    <property type="entry name" value="DJ-1"/>
</dbReference>
<proteinExistence type="predicted"/>
<organism evidence="2 3">
    <name type="scientific">Candidatus Copromonas faecavium</name>
    <name type="common">nom. illeg.</name>
    <dbReference type="NCBI Taxonomy" id="2840740"/>
    <lineage>
        <taxon>Bacteria</taxon>
        <taxon>Bacillati</taxon>
        <taxon>Bacillota</taxon>
        <taxon>Clostridia</taxon>
        <taxon>Lachnospirales</taxon>
        <taxon>Lachnospiraceae</taxon>
        <taxon>Candidatus Copromonas (nom. illeg.)</taxon>
    </lineage>
</organism>
<gene>
    <name evidence="2" type="ORF">IAB28_09475</name>
</gene>
<name>A0A9D1A5L5_9FIRM</name>
<feature type="domain" description="DJ-1/PfpI" evidence="1">
    <location>
        <begin position="3"/>
        <end position="163"/>
    </location>
</feature>
<dbReference type="Pfam" id="PF01965">
    <property type="entry name" value="DJ-1_PfpI"/>
    <property type="match status" value="1"/>
</dbReference>
<evidence type="ECO:0000313" key="3">
    <source>
        <dbReference type="Proteomes" id="UP000824250"/>
    </source>
</evidence>
<evidence type="ECO:0000313" key="2">
    <source>
        <dbReference type="EMBL" id="HIR06176.1"/>
    </source>
</evidence>
<comment type="caution">
    <text evidence="2">The sequence shown here is derived from an EMBL/GenBank/DDBJ whole genome shotgun (WGS) entry which is preliminary data.</text>
</comment>
<dbReference type="PANTHER" id="PTHR48094">
    <property type="entry name" value="PROTEIN/NUCLEIC ACID DEGLYCASE DJ-1-RELATED"/>
    <property type="match status" value="1"/>
</dbReference>
<accession>A0A9D1A5L5</accession>
<protein>
    <submittedName>
        <fullName evidence="2">DJ-1/PfpI family protein</fullName>
    </submittedName>
</protein>
<dbReference type="PANTHER" id="PTHR48094:SF12">
    <property type="entry name" value="PARKINSON DISEASE PROTEIN 7 HOMOLOG"/>
    <property type="match status" value="1"/>
</dbReference>
<dbReference type="Proteomes" id="UP000824250">
    <property type="component" value="Unassembled WGS sequence"/>
</dbReference>
<dbReference type="SUPFAM" id="SSF52317">
    <property type="entry name" value="Class I glutamine amidotransferase-like"/>
    <property type="match status" value="1"/>
</dbReference>
<dbReference type="InterPro" id="IPR029062">
    <property type="entry name" value="Class_I_gatase-like"/>
</dbReference>
<evidence type="ECO:0000259" key="1">
    <source>
        <dbReference type="Pfam" id="PF01965"/>
    </source>
</evidence>
<dbReference type="EMBL" id="DVGC01000057">
    <property type="protein sequence ID" value="HIR06176.1"/>
    <property type="molecule type" value="Genomic_DNA"/>
</dbReference>
<dbReference type="AlphaFoldDB" id="A0A9D1A5L5"/>
<dbReference type="NCBIfam" id="TIGR01383">
    <property type="entry name" value="not_thiJ"/>
    <property type="match status" value="1"/>
</dbReference>
<sequence length="187" mass="20020">MAKVYAFVSDGMEEVECLAVCDVLVRAGIEVKLVSIMGKKQVIGSHGFRIEADELFEDIRDEADVLFLPGGLPGTNHLKEHEGLAELLKRHSAAGKRLAAICAAPSVLGGLGLLKDHRATCFPGFEDQLSGARCTGEGVVTDGLITTGRGMGYSIDLGLELVRILKDEETADTLKKKIQYDRAGHVG</sequence>